<comment type="subcellular location">
    <subcellularLocation>
        <location evidence="1">Nucleus</location>
    </subcellularLocation>
</comment>
<gene>
    <name evidence="9" type="ORF">GMARGA_LOCUS7252</name>
</gene>
<evidence type="ECO:0000259" key="8">
    <source>
        <dbReference type="Pfam" id="PF02892"/>
    </source>
</evidence>
<dbReference type="SMART" id="SM00614">
    <property type="entry name" value="ZnF_BED"/>
    <property type="match status" value="1"/>
</dbReference>
<organism evidence="9 10">
    <name type="scientific">Gigaspora margarita</name>
    <dbReference type="NCBI Taxonomy" id="4874"/>
    <lineage>
        <taxon>Eukaryota</taxon>
        <taxon>Fungi</taxon>
        <taxon>Fungi incertae sedis</taxon>
        <taxon>Mucoromycota</taxon>
        <taxon>Glomeromycotina</taxon>
        <taxon>Glomeromycetes</taxon>
        <taxon>Diversisporales</taxon>
        <taxon>Gigasporaceae</taxon>
        <taxon>Gigaspora</taxon>
    </lineage>
</organism>
<proteinExistence type="predicted"/>
<dbReference type="Pfam" id="PF02892">
    <property type="entry name" value="zf-BED"/>
    <property type="match status" value="1"/>
</dbReference>
<reference evidence="9 10" key="1">
    <citation type="submission" date="2021-06" db="EMBL/GenBank/DDBJ databases">
        <authorList>
            <person name="Kallberg Y."/>
            <person name="Tangrot J."/>
            <person name="Rosling A."/>
        </authorList>
    </citation>
    <scope>NUCLEOTIDE SEQUENCE [LARGE SCALE GENOMIC DNA]</scope>
    <source>
        <strain evidence="9 10">120-4 pot B 10/14</strain>
    </source>
</reference>
<keyword evidence="5" id="KW-0805">Transcription regulation</keyword>
<sequence length="429" mass="49093">MNSSISNYMLENDILDDEFSGIVWDYFNVEITEKGKITVCQICKKNNISVKYAHDSSTGNMLGHLWSKHQIDKDYSEGASTNGSIVKAMHVITKQRQEKIAQLLVEFIIEDCQPFYILQSKAFCRLLNYMKAGFQIPCESTGLTERVFCIMTDNGTNVKKAIGLMNNITQLSCSAHTLQLSVLKGLKPAMQLIKRAKNLILFFSKSPKQSDRLKRNLKELQIAIKYLALILLSESEHNLILLLKPFYEATNIFSGSSYPTYNLIYSTMRLLIKEFAPSYGETEEDYADLLFEPSRRAIEPPVTNEKLCDLVKAMSYFSLKEYWEVPEEIGLIASFLDLRIKNLKFFGNETLKARIFDTVRTLCIEEEYHQPSVGLDESFNKPTCEPVTTNGLIVALYSSEELDDETYDETEVDYYIREPIEKRGCNPLT</sequence>
<evidence type="ECO:0000313" key="9">
    <source>
        <dbReference type="EMBL" id="CAG8608867.1"/>
    </source>
</evidence>
<comment type="caution">
    <text evidence="9">The sequence shown here is derived from an EMBL/GenBank/DDBJ whole genome shotgun (WGS) entry which is preliminary data.</text>
</comment>
<dbReference type="InterPro" id="IPR003656">
    <property type="entry name" value="Znf_BED"/>
</dbReference>
<dbReference type="InterPro" id="IPR052035">
    <property type="entry name" value="ZnF_BED_domain_contain"/>
</dbReference>
<evidence type="ECO:0000256" key="1">
    <source>
        <dbReference type="ARBA" id="ARBA00004123"/>
    </source>
</evidence>
<evidence type="ECO:0000313" key="10">
    <source>
        <dbReference type="Proteomes" id="UP000789901"/>
    </source>
</evidence>
<evidence type="ECO:0000256" key="5">
    <source>
        <dbReference type="ARBA" id="ARBA00023015"/>
    </source>
</evidence>
<keyword evidence="3" id="KW-0863">Zinc-finger</keyword>
<accession>A0ABN7UIZ5</accession>
<dbReference type="PANTHER" id="PTHR46481:SF10">
    <property type="entry name" value="ZINC FINGER BED DOMAIN-CONTAINING PROTEIN 39"/>
    <property type="match status" value="1"/>
</dbReference>
<keyword evidence="4" id="KW-0862">Zinc</keyword>
<dbReference type="EMBL" id="CAJVQB010003464">
    <property type="protein sequence ID" value="CAG8608867.1"/>
    <property type="molecule type" value="Genomic_DNA"/>
</dbReference>
<keyword evidence="6" id="KW-0804">Transcription</keyword>
<evidence type="ECO:0000256" key="4">
    <source>
        <dbReference type="ARBA" id="ARBA00022833"/>
    </source>
</evidence>
<evidence type="ECO:0000256" key="6">
    <source>
        <dbReference type="ARBA" id="ARBA00023163"/>
    </source>
</evidence>
<evidence type="ECO:0000256" key="2">
    <source>
        <dbReference type="ARBA" id="ARBA00022723"/>
    </source>
</evidence>
<evidence type="ECO:0000256" key="3">
    <source>
        <dbReference type="ARBA" id="ARBA00022771"/>
    </source>
</evidence>
<dbReference type="Proteomes" id="UP000789901">
    <property type="component" value="Unassembled WGS sequence"/>
</dbReference>
<feature type="domain" description="BED-type" evidence="8">
    <location>
        <begin position="23"/>
        <end position="70"/>
    </location>
</feature>
<evidence type="ECO:0000256" key="7">
    <source>
        <dbReference type="ARBA" id="ARBA00023242"/>
    </source>
</evidence>
<keyword evidence="2" id="KW-0479">Metal-binding</keyword>
<dbReference type="PANTHER" id="PTHR46481">
    <property type="entry name" value="ZINC FINGER BED DOMAIN-CONTAINING PROTEIN 4"/>
    <property type="match status" value="1"/>
</dbReference>
<feature type="non-terminal residue" evidence="9">
    <location>
        <position position="429"/>
    </location>
</feature>
<dbReference type="SUPFAM" id="SSF53098">
    <property type="entry name" value="Ribonuclease H-like"/>
    <property type="match status" value="1"/>
</dbReference>
<dbReference type="InterPro" id="IPR012337">
    <property type="entry name" value="RNaseH-like_sf"/>
</dbReference>
<name>A0ABN7UIZ5_GIGMA</name>
<keyword evidence="7" id="KW-0539">Nucleus</keyword>
<keyword evidence="10" id="KW-1185">Reference proteome</keyword>
<dbReference type="SUPFAM" id="SSF140996">
    <property type="entry name" value="Hermes dimerisation domain"/>
    <property type="match status" value="1"/>
</dbReference>
<protein>
    <submittedName>
        <fullName evidence="9">37522_t:CDS:1</fullName>
    </submittedName>
</protein>